<sequence length="99" mass="11541">MDNLLFVQNVIQKHSSVNQVAVFGVPHSDWGEAVMAMVVLKPKQNVNEEEIIEYCKRNLSKYKCPKEIRFIDSLPTTPYGKIDKKVLRKPYWENSGRKF</sequence>
<protein>
    <recommendedName>
        <fullName evidence="2">AMP-binding enzyme C-terminal domain-containing protein</fullName>
    </recommendedName>
</protein>
<accession>A0A498DK16</accession>
<dbReference type="PANTHER" id="PTHR43201">
    <property type="entry name" value="ACYL-COA SYNTHETASE"/>
    <property type="match status" value="1"/>
</dbReference>
<dbReference type="Pfam" id="PF13193">
    <property type="entry name" value="AMP-binding_C"/>
    <property type="match status" value="1"/>
</dbReference>
<dbReference type="OrthoDB" id="2967997at2"/>
<dbReference type="GO" id="GO:0031956">
    <property type="term" value="F:medium-chain fatty acid-CoA ligase activity"/>
    <property type="evidence" value="ECO:0007669"/>
    <property type="project" value="TreeGrafter"/>
</dbReference>
<dbReference type="InterPro" id="IPR045851">
    <property type="entry name" value="AMP-bd_C_sf"/>
</dbReference>
<evidence type="ECO:0000313" key="4">
    <source>
        <dbReference type="Proteomes" id="UP000270219"/>
    </source>
</evidence>
<dbReference type="AlphaFoldDB" id="A0A498DK16"/>
<feature type="domain" description="AMP-binding enzyme C-terminal" evidence="2">
    <location>
        <begin position="8"/>
        <end position="81"/>
    </location>
</feature>
<evidence type="ECO:0000313" key="3">
    <source>
        <dbReference type="EMBL" id="RLL46822.1"/>
    </source>
</evidence>
<dbReference type="PANTHER" id="PTHR43201:SF8">
    <property type="entry name" value="ACYL-COA SYNTHETASE FAMILY MEMBER 3"/>
    <property type="match status" value="1"/>
</dbReference>
<proteinExistence type="inferred from homology"/>
<evidence type="ECO:0000259" key="2">
    <source>
        <dbReference type="Pfam" id="PF13193"/>
    </source>
</evidence>
<dbReference type="Proteomes" id="UP000270219">
    <property type="component" value="Unassembled WGS sequence"/>
</dbReference>
<dbReference type="SUPFAM" id="SSF56801">
    <property type="entry name" value="Acetyl-CoA synthetase-like"/>
    <property type="match status" value="1"/>
</dbReference>
<gene>
    <name evidence="3" type="ORF">D8M04_06375</name>
</gene>
<dbReference type="InterPro" id="IPR025110">
    <property type="entry name" value="AMP-bd_C"/>
</dbReference>
<comment type="similarity">
    <text evidence="1">Belongs to the ATP-dependent AMP-binding enzyme family.</text>
</comment>
<reference evidence="3 4" key="1">
    <citation type="submission" date="2018-10" db="EMBL/GenBank/DDBJ databases">
        <title>Oceanobacillus sp. YLB-02 draft genome.</title>
        <authorList>
            <person name="Yu L."/>
        </authorList>
    </citation>
    <scope>NUCLEOTIDE SEQUENCE [LARGE SCALE GENOMIC DNA]</scope>
    <source>
        <strain evidence="3 4">YLB-02</strain>
    </source>
</reference>
<name>A0A498DK16_9BACI</name>
<keyword evidence="4" id="KW-1185">Reference proteome</keyword>
<dbReference type="EMBL" id="RCHR01000002">
    <property type="protein sequence ID" value="RLL46822.1"/>
    <property type="molecule type" value="Genomic_DNA"/>
</dbReference>
<dbReference type="Gene3D" id="3.30.300.30">
    <property type="match status" value="1"/>
</dbReference>
<evidence type="ECO:0000256" key="1">
    <source>
        <dbReference type="ARBA" id="ARBA00006432"/>
    </source>
</evidence>
<comment type="caution">
    <text evidence="3">The sequence shown here is derived from an EMBL/GenBank/DDBJ whole genome shotgun (WGS) entry which is preliminary data.</text>
</comment>
<dbReference type="GO" id="GO:0006631">
    <property type="term" value="P:fatty acid metabolic process"/>
    <property type="evidence" value="ECO:0007669"/>
    <property type="project" value="TreeGrafter"/>
</dbReference>
<dbReference type="RefSeq" id="WP_121522073.1">
    <property type="nucleotide sequence ID" value="NZ_RCHR01000002.1"/>
</dbReference>
<organism evidence="3 4">
    <name type="scientific">Oceanobacillus piezotolerans</name>
    <dbReference type="NCBI Taxonomy" id="2448030"/>
    <lineage>
        <taxon>Bacteria</taxon>
        <taxon>Bacillati</taxon>
        <taxon>Bacillota</taxon>
        <taxon>Bacilli</taxon>
        <taxon>Bacillales</taxon>
        <taxon>Bacillaceae</taxon>
        <taxon>Oceanobacillus</taxon>
    </lineage>
</organism>